<evidence type="ECO:0000256" key="9">
    <source>
        <dbReference type="ARBA" id="ARBA00023163"/>
    </source>
</evidence>
<dbReference type="Pfam" id="PF13411">
    <property type="entry name" value="MerR_1"/>
    <property type="match status" value="1"/>
</dbReference>
<protein>
    <recommendedName>
        <fullName evidence="1">Mercuric resistance operon regulatory protein</fullName>
    </recommendedName>
</protein>
<evidence type="ECO:0000259" key="11">
    <source>
        <dbReference type="PROSITE" id="PS50937"/>
    </source>
</evidence>
<keyword evidence="2" id="KW-0475">Mercuric resistance</keyword>
<name>A0A7Y8KYN1_9BURK</name>
<comment type="function">
    <text evidence="10">Mediates the mercuric-dependent induction of mercury resistance operon. In the absence of mercury MerR represses transcription by binding tightly to the mer operator region; when mercury is present the dimeric complex binds a single ion and becomes a potent transcriptional activator, while remaining bound to the mer site.</text>
</comment>
<dbReference type="PANTHER" id="PTHR30204">
    <property type="entry name" value="REDOX-CYCLING DRUG-SENSING TRANSCRIPTIONAL ACTIVATOR SOXR"/>
    <property type="match status" value="1"/>
</dbReference>
<dbReference type="PANTHER" id="PTHR30204:SF69">
    <property type="entry name" value="MERR-FAMILY TRANSCRIPTIONAL REGULATOR"/>
    <property type="match status" value="1"/>
</dbReference>
<dbReference type="CDD" id="cd04783">
    <property type="entry name" value="HTH_MerR1"/>
    <property type="match status" value="1"/>
</dbReference>
<feature type="domain" description="HTH merR-type" evidence="11">
    <location>
        <begin position="1"/>
        <end position="73"/>
    </location>
</feature>
<dbReference type="GO" id="GO:0045340">
    <property type="term" value="F:mercury ion binding"/>
    <property type="evidence" value="ECO:0007669"/>
    <property type="project" value="InterPro"/>
</dbReference>
<dbReference type="GO" id="GO:0046689">
    <property type="term" value="P:response to mercury ion"/>
    <property type="evidence" value="ECO:0007669"/>
    <property type="project" value="UniProtKB-KW"/>
</dbReference>
<dbReference type="NCBIfam" id="TIGR02051">
    <property type="entry name" value="MerR"/>
    <property type="match status" value="1"/>
</dbReference>
<accession>A0A7Y8KYN1</accession>
<evidence type="ECO:0000256" key="7">
    <source>
        <dbReference type="ARBA" id="ARBA00023125"/>
    </source>
</evidence>
<keyword evidence="3" id="KW-0678">Repressor</keyword>
<evidence type="ECO:0000313" key="12">
    <source>
        <dbReference type="EMBL" id="NWF47204.1"/>
    </source>
</evidence>
<dbReference type="GO" id="GO:0003677">
    <property type="term" value="F:DNA binding"/>
    <property type="evidence" value="ECO:0007669"/>
    <property type="project" value="UniProtKB-KW"/>
</dbReference>
<dbReference type="SMART" id="SM00422">
    <property type="entry name" value="HTH_MERR"/>
    <property type="match status" value="1"/>
</dbReference>
<evidence type="ECO:0000256" key="1">
    <source>
        <dbReference type="ARBA" id="ARBA00017146"/>
    </source>
</evidence>
<evidence type="ECO:0000256" key="6">
    <source>
        <dbReference type="ARBA" id="ARBA00023015"/>
    </source>
</evidence>
<organism evidence="12 13">
    <name type="scientific">Hydrogenophaga aromaticivorans</name>
    <dbReference type="NCBI Taxonomy" id="2610898"/>
    <lineage>
        <taxon>Bacteria</taxon>
        <taxon>Pseudomonadati</taxon>
        <taxon>Pseudomonadota</taxon>
        <taxon>Betaproteobacteria</taxon>
        <taxon>Burkholderiales</taxon>
        <taxon>Comamonadaceae</taxon>
        <taxon>Hydrogenophaga</taxon>
    </lineage>
</organism>
<dbReference type="InterPro" id="IPR047057">
    <property type="entry name" value="MerR_fam"/>
</dbReference>
<evidence type="ECO:0000256" key="10">
    <source>
        <dbReference type="ARBA" id="ARBA00024874"/>
    </source>
</evidence>
<keyword evidence="4" id="KW-0479">Metal-binding</keyword>
<evidence type="ECO:0000256" key="5">
    <source>
        <dbReference type="ARBA" id="ARBA00022914"/>
    </source>
</evidence>
<evidence type="ECO:0000313" key="13">
    <source>
        <dbReference type="Proteomes" id="UP000545507"/>
    </source>
</evidence>
<evidence type="ECO:0000256" key="8">
    <source>
        <dbReference type="ARBA" id="ARBA00023159"/>
    </source>
</evidence>
<dbReference type="InterPro" id="IPR009061">
    <property type="entry name" value="DNA-bd_dom_put_sf"/>
</dbReference>
<sequence>MSNIFTIGALAEAAGVNLETIRFYQRRGLLPEPARPQGGIRRYGDPDLARVRFIKSAQRLGFSLDEVAELLKLEDGSHCGQARAQGERKLADVRARLADLQRIEQVLADLVARCGSQRGRVRCPLIASLHEG</sequence>
<evidence type="ECO:0000256" key="4">
    <source>
        <dbReference type="ARBA" id="ARBA00022723"/>
    </source>
</evidence>
<dbReference type="InterPro" id="IPR000551">
    <property type="entry name" value="MerR-type_HTH_dom"/>
</dbReference>
<dbReference type="Proteomes" id="UP000545507">
    <property type="component" value="Unassembled WGS sequence"/>
</dbReference>
<dbReference type="PRINTS" id="PR00040">
    <property type="entry name" value="HTHMERR"/>
</dbReference>
<reference evidence="12 13" key="1">
    <citation type="submission" date="2019-09" db="EMBL/GenBank/DDBJ databases">
        <title>Hydrogenophaga aromatica sp. nov., isolated from a para-xylene-degrading enrichment culture.</title>
        <authorList>
            <person name="Tancsics A."/>
            <person name="Banerjee S."/>
        </authorList>
    </citation>
    <scope>NUCLEOTIDE SEQUENCE [LARGE SCALE GENOMIC DNA]</scope>
    <source>
        <strain evidence="12 13">D2P1</strain>
    </source>
</reference>
<keyword evidence="7" id="KW-0238">DNA-binding</keyword>
<dbReference type="SUPFAM" id="SSF46955">
    <property type="entry name" value="Putative DNA-binding domain"/>
    <property type="match status" value="1"/>
</dbReference>
<dbReference type="EMBL" id="VYGV01000016">
    <property type="protein sequence ID" value="NWF47204.1"/>
    <property type="molecule type" value="Genomic_DNA"/>
</dbReference>
<keyword evidence="5" id="KW-0476">Mercury</keyword>
<dbReference type="Gene3D" id="1.10.1660.10">
    <property type="match status" value="1"/>
</dbReference>
<comment type="caution">
    <text evidence="12">The sequence shown here is derived from an EMBL/GenBank/DDBJ whole genome shotgun (WGS) entry which is preliminary data.</text>
</comment>
<dbReference type="RefSeq" id="WP_177137089.1">
    <property type="nucleotide sequence ID" value="NZ_VYGV01000016.1"/>
</dbReference>
<dbReference type="AlphaFoldDB" id="A0A7Y8KYN1"/>
<keyword evidence="13" id="KW-1185">Reference proteome</keyword>
<keyword evidence="6" id="KW-0805">Transcription regulation</keyword>
<dbReference type="InterPro" id="IPR011794">
    <property type="entry name" value="MerR"/>
</dbReference>
<evidence type="ECO:0000256" key="3">
    <source>
        <dbReference type="ARBA" id="ARBA00022491"/>
    </source>
</evidence>
<dbReference type="PROSITE" id="PS50937">
    <property type="entry name" value="HTH_MERR_2"/>
    <property type="match status" value="1"/>
</dbReference>
<proteinExistence type="predicted"/>
<keyword evidence="9" id="KW-0804">Transcription</keyword>
<evidence type="ECO:0000256" key="2">
    <source>
        <dbReference type="ARBA" id="ARBA00022466"/>
    </source>
</evidence>
<dbReference type="PROSITE" id="PS00552">
    <property type="entry name" value="HTH_MERR_1"/>
    <property type="match status" value="1"/>
</dbReference>
<dbReference type="GO" id="GO:0003700">
    <property type="term" value="F:DNA-binding transcription factor activity"/>
    <property type="evidence" value="ECO:0007669"/>
    <property type="project" value="InterPro"/>
</dbReference>
<gene>
    <name evidence="12" type="primary">merR</name>
    <name evidence="12" type="ORF">F3K02_18385</name>
</gene>
<keyword evidence="8" id="KW-0010">Activator</keyword>